<gene>
    <name evidence="9" type="ORF">sr14987</name>
</gene>
<dbReference type="GO" id="GO:0006355">
    <property type="term" value="P:regulation of DNA-templated transcription"/>
    <property type="evidence" value="ECO:0007669"/>
    <property type="project" value="InterPro"/>
</dbReference>
<evidence type="ECO:0000256" key="4">
    <source>
        <dbReference type="ARBA" id="ARBA00023015"/>
    </source>
</evidence>
<feature type="compositionally biased region" description="Polar residues" evidence="7">
    <location>
        <begin position="737"/>
        <end position="748"/>
    </location>
</feature>
<keyword evidence="1" id="KW-0479">Metal-binding</keyword>
<dbReference type="PANTHER" id="PTHR47172">
    <property type="entry name" value="OS01G0976800 PROTEIN"/>
    <property type="match status" value="1"/>
</dbReference>
<dbReference type="CDD" id="cd00202">
    <property type="entry name" value="ZnF_GATA"/>
    <property type="match status" value="1"/>
</dbReference>
<feature type="domain" description="GATA-type" evidence="8">
    <location>
        <begin position="516"/>
        <end position="551"/>
    </location>
</feature>
<feature type="compositionally biased region" description="Basic and acidic residues" evidence="7">
    <location>
        <begin position="28"/>
        <end position="48"/>
    </location>
</feature>
<evidence type="ECO:0000259" key="8">
    <source>
        <dbReference type="PROSITE" id="PS50114"/>
    </source>
</evidence>
<evidence type="ECO:0000256" key="5">
    <source>
        <dbReference type="ARBA" id="ARBA00023163"/>
    </source>
</evidence>
<keyword evidence="2 6" id="KW-0863">Zinc-finger</keyword>
<feature type="region of interest" description="Disordered" evidence="7">
    <location>
        <begin position="435"/>
        <end position="455"/>
    </location>
</feature>
<feature type="compositionally biased region" description="Low complexity" evidence="7">
    <location>
        <begin position="699"/>
        <end position="708"/>
    </location>
</feature>
<keyword evidence="10" id="KW-1185">Reference proteome</keyword>
<feature type="region of interest" description="Disordered" evidence="7">
    <location>
        <begin position="28"/>
        <end position="70"/>
    </location>
</feature>
<dbReference type="VEuPathDB" id="FungiDB:sr14987"/>
<evidence type="ECO:0000256" key="7">
    <source>
        <dbReference type="SAM" id="MobiDB-lite"/>
    </source>
</evidence>
<dbReference type="PROSITE" id="PS50114">
    <property type="entry name" value="GATA_ZN_FINGER_2"/>
    <property type="match status" value="1"/>
</dbReference>
<dbReference type="SMART" id="SM00401">
    <property type="entry name" value="ZnF_GATA"/>
    <property type="match status" value="1"/>
</dbReference>
<evidence type="ECO:0000313" key="9">
    <source>
        <dbReference type="EMBL" id="CBQ68704.1"/>
    </source>
</evidence>
<evidence type="ECO:0000256" key="3">
    <source>
        <dbReference type="ARBA" id="ARBA00022833"/>
    </source>
</evidence>
<dbReference type="HOGENOM" id="CLU_020085_0_0_1"/>
<feature type="compositionally biased region" description="Basic and acidic residues" evidence="7">
    <location>
        <begin position="562"/>
        <end position="584"/>
    </location>
</feature>
<keyword evidence="4" id="KW-0805">Transcription regulation</keyword>
<dbReference type="eggNOG" id="KOG1601">
    <property type="taxonomic scope" value="Eukaryota"/>
</dbReference>
<feature type="compositionally biased region" description="Low complexity" evidence="7">
    <location>
        <begin position="223"/>
        <end position="236"/>
    </location>
</feature>
<feature type="region of interest" description="Disordered" evidence="7">
    <location>
        <begin position="562"/>
        <end position="589"/>
    </location>
</feature>
<dbReference type="AlphaFoldDB" id="E6ZN97"/>
<dbReference type="GO" id="GO:0008270">
    <property type="term" value="F:zinc ion binding"/>
    <property type="evidence" value="ECO:0007669"/>
    <property type="project" value="UniProtKB-KW"/>
</dbReference>
<protein>
    <recommendedName>
        <fullName evidence="8">GATA-type domain-containing protein</fullName>
    </recommendedName>
</protein>
<evidence type="ECO:0000256" key="1">
    <source>
        <dbReference type="ARBA" id="ARBA00022723"/>
    </source>
</evidence>
<evidence type="ECO:0000256" key="2">
    <source>
        <dbReference type="ARBA" id="ARBA00022771"/>
    </source>
</evidence>
<sequence length="781" mass="86189">MSTCEYLRNAPDTIFSWRKLSRPSTHLEQHLSDLPRRHPASRSRDPSTKRSAAFPVRTLLSDTPSDGSFPLRLASYGPPQLTSTDAIADMEHQSRHGKVTLPPLSSLTSSIGLERGREQPILNDLNPPHHAPAIPPHDTPVRDLRRRRSLVPTNAPMHDDIHWPTDGGDPGQVQNVAPPHSPLLRSRLSPPSSTLSSSSRRQPSALVESPRLFTRGIAEATRPRSSSSPHRNSMHNPSRRSSLAVADASEVDRLLESLYHVQDVNRRLGLNTGSPASPSIVGSPIALEMLRNKILDELDNMALFSRSRAESIAHDLGFRAYLAPSRARPYPDSCQEKAIWNHSLPSQAVSSGQAGHPQWPPYESPERTHSSIGRLTLEERPHRSFEHRRQSLALERDHRDERGDMHARGDDAYPAPSLHADPSLRTMSRAISFEQPHSAPRRHPHAHHFDHGSAEPPRFEAEGRMAYDHPMHPSYGSAGALPPMYAAEGRHQQQMELLDRRRLAGKGMKRVRKRKNEHHQECLGCQAKETPEWRKGPMGPRTLCNACGLLYAKLTKRKQQEAEAAARESGKSAEEIVREREESPGAKQASLEALRAELNLANGMRNRPTSSSAATGSVGMPNAPLPPIGHGQPAPFFEGVHRNAAPGHSWPAARQPEDFPPFAHQPSAHRTMMPYPHRSNSLGHVESFDQLAGRPLASAAAPPAQLNPHSMPVRPYTGGASPASRSLPLRPGRQRSHTMQSPTASSVYTADYDRSASPSTSTSHGYGPSSHGMQRRPHPYM</sequence>
<feature type="region of interest" description="Disordered" evidence="7">
    <location>
        <begin position="604"/>
        <end position="624"/>
    </location>
</feature>
<dbReference type="GO" id="GO:0043565">
    <property type="term" value="F:sequence-specific DNA binding"/>
    <property type="evidence" value="ECO:0007669"/>
    <property type="project" value="InterPro"/>
</dbReference>
<dbReference type="Pfam" id="PF00320">
    <property type="entry name" value="GATA"/>
    <property type="match status" value="1"/>
</dbReference>
<proteinExistence type="predicted"/>
<dbReference type="Proteomes" id="UP000008867">
    <property type="component" value="Chromosome 11"/>
</dbReference>
<accession>E6ZN97</accession>
<reference evidence="9 10" key="1">
    <citation type="journal article" date="2010" name="Science">
        <title>Pathogenicity determinants in smut fungi revealed by genome comparison.</title>
        <authorList>
            <person name="Schirawski J."/>
            <person name="Mannhaupt G."/>
            <person name="Muench K."/>
            <person name="Brefort T."/>
            <person name="Schipper K."/>
            <person name="Doehlemann G."/>
            <person name="Di Stasio M."/>
            <person name="Roessel N."/>
            <person name="Mendoza-Mendoza A."/>
            <person name="Pester D."/>
            <person name="Mueller O."/>
            <person name="Winterberg B."/>
            <person name="Meyer E."/>
            <person name="Ghareeb H."/>
            <person name="Wollenberg T."/>
            <person name="Muensterkoetter M."/>
            <person name="Wong P."/>
            <person name="Walter M."/>
            <person name="Stukenbrock E."/>
            <person name="Gueldener U."/>
            <person name="Kahmann R."/>
        </authorList>
    </citation>
    <scope>NUCLEOTIDE SEQUENCE [LARGE SCALE GENOMIC DNA]</scope>
    <source>
        <strain evidence="10">SRZ2</strain>
    </source>
</reference>
<evidence type="ECO:0000313" key="10">
    <source>
        <dbReference type="Proteomes" id="UP000008867"/>
    </source>
</evidence>
<dbReference type="PANTHER" id="PTHR47172:SF24">
    <property type="entry name" value="GATA ZINC FINGER DOMAIN-CONTAINING PROTEIN 14-RELATED"/>
    <property type="match status" value="1"/>
</dbReference>
<feature type="region of interest" description="Disordered" evidence="7">
    <location>
        <begin position="699"/>
        <end position="781"/>
    </location>
</feature>
<feature type="compositionally biased region" description="Pro residues" evidence="7">
    <location>
        <begin position="129"/>
        <end position="138"/>
    </location>
</feature>
<feature type="region of interest" description="Disordered" evidence="7">
    <location>
        <begin position="120"/>
        <end position="245"/>
    </location>
</feature>
<dbReference type="InterPro" id="IPR013088">
    <property type="entry name" value="Znf_NHR/GATA"/>
</dbReference>
<name>E6ZN97_SPORE</name>
<organism evidence="9 10">
    <name type="scientific">Sporisorium reilianum (strain SRZ2)</name>
    <name type="common">Maize head smut fungus</name>
    <dbReference type="NCBI Taxonomy" id="999809"/>
    <lineage>
        <taxon>Eukaryota</taxon>
        <taxon>Fungi</taxon>
        <taxon>Dikarya</taxon>
        <taxon>Basidiomycota</taxon>
        <taxon>Ustilaginomycotina</taxon>
        <taxon>Ustilaginomycetes</taxon>
        <taxon>Ustilaginales</taxon>
        <taxon>Ustilaginaceae</taxon>
        <taxon>Sporisorium</taxon>
    </lineage>
</organism>
<feature type="compositionally biased region" description="Low complexity" evidence="7">
    <location>
        <begin position="182"/>
        <end position="204"/>
    </location>
</feature>
<keyword evidence="3" id="KW-0862">Zinc</keyword>
<feature type="compositionally biased region" description="Basic and acidic residues" evidence="7">
    <location>
        <begin position="376"/>
        <end position="411"/>
    </location>
</feature>
<dbReference type="EMBL" id="FQ311432">
    <property type="protein sequence ID" value="CBQ68704.1"/>
    <property type="molecule type" value="Genomic_DNA"/>
</dbReference>
<feature type="region of interest" description="Disordered" evidence="7">
    <location>
        <begin position="347"/>
        <end position="422"/>
    </location>
</feature>
<keyword evidence="5" id="KW-0804">Transcription</keyword>
<dbReference type="OrthoDB" id="2162994at2759"/>
<dbReference type="InterPro" id="IPR000679">
    <property type="entry name" value="Znf_GATA"/>
</dbReference>
<dbReference type="Gene3D" id="3.30.50.10">
    <property type="entry name" value="Erythroid Transcription Factor GATA-1, subunit A"/>
    <property type="match status" value="1"/>
</dbReference>
<dbReference type="SUPFAM" id="SSF57716">
    <property type="entry name" value="Glucocorticoid receptor-like (DNA-binding domain)"/>
    <property type="match status" value="1"/>
</dbReference>
<evidence type="ECO:0000256" key="6">
    <source>
        <dbReference type="PROSITE-ProRule" id="PRU00094"/>
    </source>
</evidence>